<evidence type="ECO:0000313" key="3">
    <source>
        <dbReference type="Proteomes" id="UP001295740"/>
    </source>
</evidence>
<name>A0AAI8VQZ0_9PEZI</name>
<keyword evidence="3" id="KW-1185">Reference proteome</keyword>
<sequence length="161" mass="17159">MKITAAFVTSVLAFVTASSATAISARVSQAEWSLESVTAKSANALCKTQSHANLGDISENVDMIIASSPGRMYGQDEQIAGKRDAGGSSPGIMIKIQGTTTEYPIEHIKYLLNGFHLNGINRCGAISMEYNTSLPADQNDAMVKHGWLKMDYTGDVEVANA</sequence>
<feature type="chain" id="PRO_5042576095" evidence="1">
    <location>
        <begin position="21"/>
        <end position="161"/>
    </location>
</feature>
<organism evidence="2 3">
    <name type="scientific">Anthostomella pinea</name>
    <dbReference type="NCBI Taxonomy" id="933095"/>
    <lineage>
        <taxon>Eukaryota</taxon>
        <taxon>Fungi</taxon>
        <taxon>Dikarya</taxon>
        <taxon>Ascomycota</taxon>
        <taxon>Pezizomycotina</taxon>
        <taxon>Sordariomycetes</taxon>
        <taxon>Xylariomycetidae</taxon>
        <taxon>Xylariales</taxon>
        <taxon>Xylariaceae</taxon>
        <taxon>Anthostomella</taxon>
    </lineage>
</organism>
<dbReference type="AlphaFoldDB" id="A0AAI8VQZ0"/>
<dbReference type="Gene3D" id="3.30.430.10">
    <property type="entry name" value="Killer Toxin P4, subunit A"/>
    <property type="match status" value="1"/>
</dbReference>
<evidence type="ECO:0000313" key="2">
    <source>
        <dbReference type="EMBL" id="CAJ2509491.1"/>
    </source>
</evidence>
<dbReference type="Proteomes" id="UP001295740">
    <property type="component" value="Unassembled WGS sequence"/>
</dbReference>
<proteinExistence type="predicted"/>
<accession>A0AAI8VQZ0</accession>
<gene>
    <name evidence="2" type="ORF">KHLLAP_LOCUS9959</name>
</gene>
<dbReference type="EMBL" id="CAUWAG010000012">
    <property type="protein sequence ID" value="CAJ2509491.1"/>
    <property type="molecule type" value="Genomic_DNA"/>
</dbReference>
<keyword evidence="1" id="KW-0732">Signal</keyword>
<protein>
    <submittedName>
        <fullName evidence="2">Uu.00g145170.m01.CDS01</fullName>
    </submittedName>
</protein>
<reference evidence="2" key="1">
    <citation type="submission" date="2023-10" db="EMBL/GenBank/DDBJ databases">
        <authorList>
            <person name="Hackl T."/>
        </authorList>
    </citation>
    <scope>NUCLEOTIDE SEQUENCE</scope>
</reference>
<feature type="signal peptide" evidence="1">
    <location>
        <begin position="1"/>
        <end position="20"/>
    </location>
</feature>
<comment type="caution">
    <text evidence="2">The sequence shown here is derived from an EMBL/GenBank/DDBJ whole genome shotgun (WGS) entry which is preliminary data.</text>
</comment>
<evidence type="ECO:0000256" key="1">
    <source>
        <dbReference type="SAM" id="SignalP"/>
    </source>
</evidence>